<reference evidence="1 2" key="1">
    <citation type="submission" date="2019-06" db="EMBL/GenBank/DDBJ databases">
        <title>Draft genomes of female and male turbot (Scophthalmus maximus).</title>
        <authorList>
            <person name="Xu H."/>
            <person name="Xu X.-W."/>
            <person name="Shao C."/>
            <person name="Chen S."/>
        </authorList>
    </citation>
    <scope>NUCLEOTIDE SEQUENCE [LARGE SCALE GENOMIC DNA]</scope>
    <source>
        <strain evidence="1">Ysfricsl-2016a</strain>
        <tissue evidence="1">Blood</tissue>
    </source>
</reference>
<dbReference type="AlphaFoldDB" id="A0A6A4TE70"/>
<evidence type="ECO:0000313" key="2">
    <source>
        <dbReference type="Proteomes" id="UP000438429"/>
    </source>
</evidence>
<dbReference type="EMBL" id="VEVO01000003">
    <property type="protein sequence ID" value="KAF0044273.1"/>
    <property type="molecule type" value="Genomic_DNA"/>
</dbReference>
<proteinExistence type="predicted"/>
<accession>A0A6A4TE70</accession>
<gene>
    <name evidence="1" type="ORF">F2P81_003431</name>
</gene>
<sequence>MSVPFRSCLSIIETNRWVNVSFGMDSDFEYDNRNESMMDNPPLRWHNLTFQPPFSVGWYGFVRGDKSAAHRRFEGKASIDFHSPSEMWRRSESDYCVSTSGHCEKRVTFGLSNHQEHE</sequence>
<dbReference type="Proteomes" id="UP000438429">
    <property type="component" value="Unassembled WGS sequence"/>
</dbReference>
<comment type="caution">
    <text evidence="1">The sequence shown here is derived from an EMBL/GenBank/DDBJ whole genome shotgun (WGS) entry which is preliminary data.</text>
</comment>
<evidence type="ECO:0000313" key="1">
    <source>
        <dbReference type="EMBL" id="KAF0044273.1"/>
    </source>
</evidence>
<name>A0A6A4TE70_SCOMX</name>
<protein>
    <submittedName>
        <fullName evidence="1">Uncharacterized protein</fullName>
    </submittedName>
</protein>
<organism evidence="1 2">
    <name type="scientific">Scophthalmus maximus</name>
    <name type="common">Turbot</name>
    <name type="synonym">Psetta maxima</name>
    <dbReference type="NCBI Taxonomy" id="52904"/>
    <lineage>
        <taxon>Eukaryota</taxon>
        <taxon>Metazoa</taxon>
        <taxon>Chordata</taxon>
        <taxon>Craniata</taxon>
        <taxon>Vertebrata</taxon>
        <taxon>Euteleostomi</taxon>
        <taxon>Actinopterygii</taxon>
        <taxon>Neopterygii</taxon>
        <taxon>Teleostei</taxon>
        <taxon>Neoteleostei</taxon>
        <taxon>Acanthomorphata</taxon>
        <taxon>Carangaria</taxon>
        <taxon>Pleuronectiformes</taxon>
        <taxon>Pleuronectoidei</taxon>
        <taxon>Scophthalmidae</taxon>
        <taxon>Scophthalmus</taxon>
    </lineage>
</organism>